<dbReference type="PROSITE" id="PS50011">
    <property type="entry name" value="PROTEIN_KINASE_DOM"/>
    <property type="match status" value="1"/>
</dbReference>
<dbReference type="FunFam" id="3.30.200.20:FF:000043">
    <property type="entry name" value="Wall-associated receptor kinase 2"/>
    <property type="match status" value="1"/>
</dbReference>
<evidence type="ECO:0000256" key="10">
    <source>
        <dbReference type="ARBA" id="ARBA00023136"/>
    </source>
</evidence>
<dbReference type="CDD" id="cd14066">
    <property type="entry name" value="STKc_IRAK"/>
    <property type="match status" value="1"/>
</dbReference>
<comment type="subcellular location">
    <subcellularLocation>
        <location evidence="1">Membrane</location>
        <topology evidence="1">Single-pass type I membrane protein</topology>
    </subcellularLocation>
</comment>
<evidence type="ECO:0000256" key="4">
    <source>
        <dbReference type="ARBA" id="ARBA00022692"/>
    </source>
</evidence>
<feature type="domain" description="Protein kinase" evidence="17">
    <location>
        <begin position="419"/>
        <end position="696"/>
    </location>
</feature>
<evidence type="ECO:0000256" key="2">
    <source>
        <dbReference type="ARBA" id="ARBA00022527"/>
    </source>
</evidence>
<dbReference type="PANTHER" id="PTHR27005">
    <property type="entry name" value="WALL-ASSOCIATED RECEPTOR KINASE-LIKE 21"/>
    <property type="match status" value="1"/>
</dbReference>
<evidence type="ECO:0000256" key="1">
    <source>
        <dbReference type="ARBA" id="ARBA00004479"/>
    </source>
</evidence>
<dbReference type="InterPro" id="IPR013695">
    <property type="entry name" value="WAK"/>
</dbReference>
<evidence type="ECO:0000256" key="6">
    <source>
        <dbReference type="ARBA" id="ARBA00022741"/>
    </source>
</evidence>
<dbReference type="GO" id="GO:0005886">
    <property type="term" value="C:plasma membrane"/>
    <property type="evidence" value="ECO:0007669"/>
    <property type="project" value="TreeGrafter"/>
</dbReference>
<dbReference type="Gene3D" id="2.10.25.10">
    <property type="entry name" value="Laminin"/>
    <property type="match status" value="2"/>
</dbReference>
<protein>
    <recommendedName>
        <fullName evidence="17">Protein kinase domain-containing protein</fullName>
    </recommendedName>
</protein>
<evidence type="ECO:0000256" key="13">
    <source>
        <dbReference type="ARBA" id="ARBA00047558"/>
    </source>
</evidence>
<organism evidence="18 19">
    <name type="scientific">Quercus rubra</name>
    <name type="common">Northern red oak</name>
    <name type="synonym">Quercus borealis</name>
    <dbReference type="NCBI Taxonomy" id="3512"/>
    <lineage>
        <taxon>Eukaryota</taxon>
        <taxon>Viridiplantae</taxon>
        <taxon>Streptophyta</taxon>
        <taxon>Embryophyta</taxon>
        <taxon>Tracheophyta</taxon>
        <taxon>Spermatophyta</taxon>
        <taxon>Magnoliopsida</taxon>
        <taxon>eudicotyledons</taxon>
        <taxon>Gunneridae</taxon>
        <taxon>Pentapetalae</taxon>
        <taxon>rosids</taxon>
        <taxon>fabids</taxon>
        <taxon>Fagales</taxon>
        <taxon>Fagaceae</taxon>
        <taxon>Quercus</taxon>
    </lineage>
</organism>
<dbReference type="InterPro" id="IPR049883">
    <property type="entry name" value="NOTCH1_EGF-like"/>
</dbReference>
<dbReference type="Gene3D" id="1.10.510.10">
    <property type="entry name" value="Transferase(Phosphotransferase) domain 1"/>
    <property type="match status" value="1"/>
</dbReference>
<dbReference type="InterPro" id="IPR000719">
    <property type="entry name" value="Prot_kinase_dom"/>
</dbReference>
<evidence type="ECO:0000313" key="18">
    <source>
        <dbReference type="EMBL" id="KAK4594424.1"/>
    </source>
</evidence>
<proteinExistence type="predicted"/>
<evidence type="ECO:0000256" key="14">
    <source>
        <dbReference type="ARBA" id="ARBA00047951"/>
    </source>
</evidence>
<dbReference type="SUPFAM" id="SSF56112">
    <property type="entry name" value="Protein kinase-like (PK-like)"/>
    <property type="match status" value="1"/>
</dbReference>
<keyword evidence="4 15" id="KW-0812">Transmembrane</keyword>
<evidence type="ECO:0000256" key="11">
    <source>
        <dbReference type="ARBA" id="ARBA00023157"/>
    </source>
</evidence>
<dbReference type="FunFam" id="1.10.510.10:FF:000084">
    <property type="entry name" value="Wall-associated receptor kinase 2"/>
    <property type="match status" value="1"/>
</dbReference>
<dbReference type="InterPro" id="IPR045274">
    <property type="entry name" value="WAK-like"/>
</dbReference>
<dbReference type="GO" id="GO:0030247">
    <property type="term" value="F:polysaccharide binding"/>
    <property type="evidence" value="ECO:0007669"/>
    <property type="project" value="InterPro"/>
</dbReference>
<keyword evidence="5 16" id="KW-0732">Signal</keyword>
<dbReference type="PROSITE" id="PS01187">
    <property type="entry name" value="EGF_CA"/>
    <property type="match status" value="1"/>
</dbReference>
<keyword evidence="3" id="KW-0808">Transferase</keyword>
<keyword evidence="2" id="KW-0723">Serine/threonine-protein kinase</keyword>
<evidence type="ECO:0000256" key="9">
    <source>
        <dbReference type="ARBA" id="ARBA00022989"/>
    </source>
</evidence>
<comment type="caution">
    <text evidence="18">The sequence shown here is derived from an EMBL/GenBank/DDBJ whole genome shotgun (WGS) entry which is preliminary data.</text>
</comment>
<feature type="chain" id="PRO_5042944710" description="Protein kinase domain-containing protein" evidence="16">
    <location>
        <begin position="23"/>
        <end position="705"/>
    </location>
</feature>
<evidence type="ECO:0000259" key="17">
    <source>
        <dbReference type="PROSITE" id="PS50011"/>
    </source>
</evidence>
<evidence type="ECO:0000313" key="19">
    <source>
        <dbReference type="Proteomes" id="UP001324115"/>
    </source>
</evidence>
<feature type="transmembrane region" description="Helical" evidence="15">
    <location>
        <begin position="345"/>
        <end position="366"/>
    </location>
</feature>
<dbReference type="CDD" id="cd00054">
    <property type="entry name" value="EGF_CA"/>
    <property type="match status" value="1"/>
</dbReference>
<keyword evidence="11" id="KW-1015">Disulfide bond</keyword>
<keyword evidence="9 15" id="KW-1133">Transmembrane helix</keyword>
<feature type="signal peptide" evidence="16">
    <location>
        <begin position="1"/>
        <end position="22"/>
    </location>
</feature>
<evidence type="ECO:0000256" key="5">
    <source>
        <dbReference type="ARBA" id="ARBA00022729"/>
    </source>
</evidence>
<dbReference type="InterPro" id="IPR025287">
    <property type="entry name" value="WAK_GUB"/>
</dbReference>
<dbReference type="EMBL" id="JAXUIC010000004">
    <property type="protein sequence ID" value="KAK4594424.1"/>
    <property type="molecule type" value="Genomic_DNA"/>
</dbReference>
<dbReference type="InterPro" id="IPR018097">
    <property type="entry name" value="EGF_Ca-bd_CS"/>
</dbReference>
<dbReference type="Gene3D" id="3.30.200.20">
    <property type="entry name" value="Phosphorylase Kinase, domain 1"/>
    <property type="match status" value="1"/>
</dbReference>
<dbReference type="AlphaFoldDB" id="A0AAN7FNA9"/>
<dbReference type="InterPro" id="IPR011009">
    <property type="entry name" value="Kinase-like_dom_sf"/>
</dbReference>
<evidence type="ECO:0000256" key="16">
    <source>
        <dbReference type="SAM" id="SignalP"/>
    </source>
</evidence>
<dbReference type="Pfam" id="PF13947">
    <property type="entry name" value="GUB_WAK_bind"/>
    <property type="match status" value="1"/>
</dbReference>
<accession>A0AAN7FNA9</accession>
<evidence type="ECO:0000256" key="8">
    <source>
        <dbReference type="ARBA" id="ARBA00022840"/>
    </source>
</evidence>
<comment type="catalytic activity">
    <reaction evidence="14">
        <text>L-threonyl-[protein] + ATP = O-phospho-L-threonyl-[protein] + ADP + H(+)</text>
        <dbReference type="Rhea" id="RHEA:46608"/>
        <dbReference type="Rhea" id="RHEA-COMP:11060"/>
        <dbReference type="Rhea" id="RHEA-COMP:11605"/>
        <dbReference type="ChEBI" id="CHEBI:15378"/>
        <dbReference type="ChEBI" id="CHEBI:30013"/>
        <dbReference type="ChEBI" id="CHEBI:30616"/>
        <dbReference type="ChEBI" id="CHEBI:61977"/>
        <dbReference type="ChEBI" id="CHEBI:456216"/>
    </reaction>
</comment>
<dbReference type="GO" id="GO:0005524">
    <property type="term" value="F:ATP binding"/>
    <property type="evidence" value="ECO:0007669"/>
    <property type="project" value="UniProtKB-KW"/>
</dbReference>
<keyword evidence="10 15" id="KW-0472">Membrane</keyword>
<dbReference type="Pfam" id="PF07645">
    <property type="entry name" value="EGF_CA"/>
    <property type="match status" value="1"/>
</dbReference>
<evidence type="ECO:0000256" key="7">
    <source>
        <dbReference type="ARBA" id="ARBA00022777"/>
    </source>
</evidence>
<sequence length="705" mass="79421">MAVQLVITISFILLLTYGLAEAAPISQPGCKTGCRNVSIPYPFGIGPGCYMDDWFQIVCNETGAFLKKINMEVLEINISDTSYWASSKVRVKSSIISSDPSCPSKSSGGGVNIKGSPFVFSDDMNTFISVGCNNLATIVGAEPMVFGCRSHCNSSSMNGERNSCSGLECCKSTIPSGIQVSHVDFKNITDNLTRESTDDKNFPKGCKYAFLVEAHWFSSHTNHSFSVEKIDFIPVLLDWEIQKWMNNSHEMLESFNNRQDIYCYFYTRLGTDLYLWKIDRFMPNLTSNYSGFTCVCKAGYKGNPYLSTGCEDINECADPNLNSCPIKWDCQNTEGSYHCSKTKNIIIGISASIGGLVLLIIMWRLYKMKKKRNEIKLKKRFFKRNGGLLLQQQLSSSEHNIQHTKVFTSQELEKATDQFNESRILGKGGQGMVYKGMLTDGSITAIKKCNIVDEGNLEQFINEIIILSHINHRNVVKLVGCCLETEIPLLVYEFIPNGTLSQYLHEESEEFPLTWEMRLRIAKEVAGALSYLHSAASLPIYHRDIKSTNILLDDKYRAKVADFGTSRSVTIDQTHLTTVVYGTFGYLDPEYFQTSQFSEKSDVYSFGVVLAELLTGEKPVSLVRIQQNRSLATYFTLSMEEGFLFDILDARVKKEGDIQEIMVVAELAKRCLELNGKRRPTMREVTKELEGVRKTFNGQENYEKV</sequence>
<dbReference type="SMART" id="SM00220">
    <property type="entry name" value="S_TKc"/>
    <property type="match status" value="1"/>
</dbReference>
<dbReference type="InterPro" id="IPR008271">
    <property type="entry name" value="Ser/Thr_kinase_AS"/>
</dbReference>
<keyword evidence="12" id="KW-0325">Glycoprotein</keyword>
<dbReference type="PROSITE" id="PS00108">
    <property type="entry name" value="PROTEIN_KINASE_ST"/>
    <property type="match status" value="1"/>
</dbReference>
<evidence type="ECO:0000256" key="3">
    <source>
        <dbReference type="ARBA" id="ARBA00022679"/>
    </source>
</evidence>
<keyword evidence="19" id="KW-1185">Reference proteome</keyword>
<keyword evidence="8" id="KW-0067">ATP-binding</keyword>
<evidence type="ECO:0000256" key="12">
    <source>
        <dbReference type="ARBA" id="ARBA00023180"/>
    </source>
</evidence>
<dbReference type="Proteomes" id="UP001324115">
    <property type="component" value="Unassembled WGS sequence"/>
</dbReference>
<comment type="catalytic activity">
    <reaction evidence="13">
        <text>L-seryl-[protein] + ATP = O-phospho-L-seryl-[protein] + ADP + H(+)</text>
        <dbReference type="Rhea" id="RHEA:17989"/>
        <dbReference type="Rhea" id="RHEA-COMP:9863"/>
        <dbReference type="Rhea" id="RHEA-COMP:11604"/>
        <dbReference type="ChEBI" id="CHEBI:15378"/>
        <dbReference type="ChEBI" id="CHEBI:29999"/>
        <dbReference type="ChEBI" id="CHEBI:30616"/>
        <dbReference type="ChEBI" id="CHEBI:83421"/>
        <dbReference type="ChEBI" id="CHEBI:456216"/>
    </reaction>
</comment>
<reference evidence="18 19" key="1">
    <citation type="journal article" date="2023" name="G3 (Bethesda)">
        <title>A haplotype-resolved chromosome-scale genome for Quercus rubra L. provides insights into the genetics of adaptive traits for red oak species.</title>
        <authorList>
            <person name="Kapoor B."/>
            <person name="Jenkins J."/>
            <person name="Schmutz J."/>
            <person name="Zhebentyayeva T."/>
            <person name="Kuelheim C."/>
            <person name="Coggeshall M."/>
            <person name="Heim C."/>
            <person name="Lasky J.R."/>
            <person name="Leites L."/>
            <person name="Islam-Faridi N."/>
            <person name="Romero-Severson J."/>
            <person name="DeLeo V.L."/>
            <person name="Lucas S.M."/>
            <person name="Lazic D."/>
            <person name="Gailing O."/>
            <person name="Carlson J."/>
            <person name="Staton M."/>
        </authorList>
    </citation>
    <scope>NUCLEOTIDE SEQUENCE [LARGE SCALE GENOMIC DNA]</scope>
    <source>
        <strain evidence="18">Pseudo-F2</strain>
    </source>
</reference>
<keyword evidence="7" id="KW-0418">Kinase</keyword>
<dbReference type="GO" id="GO:0007166">
    <property type="term" value="P:cell surface receptor signaling pathway"/>
    <property type="evidence" value="ECO:0007669"/>
    <property type="project" value="InterPro"/>
</dbReference>
<evidence type="ECO:0000256" key="15">
    <source>
        <dbReference type="SAM" id="Phobius"/>
    </source>
</evidence>
<name>A0AAN7FNA9_QUERU</name>
<dbReference type="Pfam" id="PF08488">
    <property type="entry name" value="WAK"/>
    <property type="match status" value="1"/>
</dbReference>
<dbReference type="GO" id="GO:0005509">
    <property type="term" value="F:calcium ion binding"/>
    <property type="evidence" value="ECO:0007669"/>
    <property type="project" value="InterPro"/>
</dbReference>
<dbReference type="PANTHER" id="PTHR27005:SF515">
    <property type="entry name" value="WALL-ASSOCIATED RECEPTOR KINASE-LIKE 10-RELATED"/>
    <property type="match status" value="1"/>
</dbReference>
<gene>
    <name evidence="18" type="ORF">RGQ29_018202</name>
</gene>
<keyword evidence="6" id="KW-0547">Nucleotide-binding</keyword>
<dbReference type="Pfam" id="PF00069">
    <property type="entry name" value="Pkinase"/>
    <property type="match status" value="1"/>
</dbReference>
<dbReference type="GO" id="GO:0004674">
    <property type="term" value="F:protein serine/threonine kinase activity"/>
    <property type="evidence" value="ECO:0007669"/>
    <property type="project" value="UniProtKB-KW"/>
</dbReference>